<dbReference type="PROSITE" id="PS52045">
    <property type="entry name" value="NEPROSIN_PEP_CD"/>
    <property type="match status" value="1"/>
</dbReference>
<proteinExistence type="predicted"/>
<dbReference type="InterPro" id="IPR004314">
    <property type="entry name" value="Neprosin"/>
</dbReference>
<protein>
    <recommendedName>
        <fullName evidence="1">Neprosin PEP catalytic domain-containing protein</fullName>
    </recommendedName>
</protein>
<sequence length="273" mass="30080">MMMHSPTNPQSDLAHHKWAVYRTPHHNPNDPELLKYYGALAALSIYSLPRFQSTQFSSGLIWLVNELKSNQVNQIAAGWTVNPTIYGDSQTRLSTAWTIDSFTNTGCQDVRCPGFVHVSNRIALGITFSPLSTYNGPQYFIVIVIYRDPITLNWWLVYGAEKEPVGYWPAKLVTNLADHANRVDFGGSAGNAAGSDMPPMGNGHFPSEGYGKSGFFEVLRFIDSNVTSRDALDKDLVPLMYPTKCYDLGNISQIEGGRGSRFLYGGPGGSQGC</sequence>
<evidence type="ECO:0000313" key="3">
    <source>
        <dbReference type="Proteomes" id="UP001085076"/>
    </source>
</evidence>
<dbReference type="Gene3D" id="3.90.1320.10">
    <property type="entry name" value="Outer-capsid protein sigma 3, large lobe"/>
    <property type="match status" value="1"/>
</dbReference>
<dbReference type="Proteomes" id="UP001085076">
    <property type="component" value="Miscellaneous, Linkage group lg09"/>
</dbReference>
<feature type="domain" description="Neprosin PEP catalytic" evidence="1">
    <location>
        <begin position="10"/>
        <end position="273"/>
    </location>
</feature>
<accession>A0A9D5BY09</accession>
<keyword evidence="3" id="KW-1185">Reference proteome</keyword>
<organism evidence="2 3">
    <name type="scientific">Dioscorea zingiberensis</name>
    <dbReference type="NCBI Taxonomy" id="325984"/>
    <lineage>
        <taxon>Eukaryota</taxon>
        <taxon>Viridiplantae</taxon>
        <taxon>Streptophyta</taxon>
        <taxon>Embryophyta</taxon>
        <taxon>Tracheophyta</taxon>
        <taxon>Spermatophyta</taxon>
        <taxon>Magnoliopsida</taxon>
        <taxon>Liliopsida</taxon>
        <taxon>Dioscoreales</taxon>
        <taxon>Dioscoreaceae</taxon>
        <taxon>Dioscorea</taxon>
    </lineage>
</organism>
<dbReference type="PANTHER" id="PTHR31589">
    <property type="entry name" value="PROTEIN, PUTATIVE (DUF239)-RELATED-RELATED"/>
    <property type="match status" value="1"/>
</dbReference>
<name>A0A9D5BY09_9LILI</name>
<dbReference type="EMBL" id="JAGGNH010000009">
    <property type="protein sequence ID" value="KAJ0962696.1"/>
    <property type="molecule type" value="Genomic_DNA"/>
</dbReference>
<dbReference type="PANTHER" id="PTHR31589:SF110">
    <property type="entry name" value="PROTEIN, PUTATIVE (DUF239)-RELATED"/>
    <property type="match status" value="1"/>
</dbReference>
<dbReference type="InterPro" id="IPR053168">
    <property type="entry name" value="Glutamic_endopeptidase"/>
</dbReference>
<reference evidence="2" key="1">
    <citation type="submission" date="2021-03" db="EMBL/GenBank/DDBJ databases">
        <authorList>
            <person name="Li Z."/>
            <person name="Yang C."/>
        </authorList>
    </citation>
    <scope>NUCLEOTIDE SEQUENCE</scope>
    <source>
        <strain evidence="2">Dzin_1.0</strain>
        <tissue evidence="2">Leaf</tissue>
    </source>
</reference>
<evidence type="ECO:0000259" key="1">
    <source>
        <dbReference type="PROSITE" id="PS52045"/>
    </source>
</evidence>
<dbReference type="Pfam" id="PF03080">
    <property type="entry name" value="Neprosin"/>
    <property type="match status" value="1"/>
</dbReference>
<gene>
    <name evidence="2" type="ORF">J5N97_027818</name>
</gene>
<dbReference type="AlphaFoldDB" id="A0A9D5BY09"/>
<reference evidence="2" key="2">
    <citation type="journal article" date="2022" name="Hortic Res">
        <title>The genome of Dioscorea zingiberensis sheds light on the biosynthesis, origin and evolution of the medicinally important diosgenin saponins.</title>
        <authorList>
            <person name="Li Y."/>
            <person name="Tan C."/>
            <person name="Li Z."/>
            <person name="Guo J."/>
            <person name="Li S."/>
            <person name="Chen X."/>
            <person name="Wang C."/>
            <person name="Dai X."/>
            <person name="Yang H."/>
            <person name="Song W."/>
            <person name="Hou L."/>
            <person name="Xu J."/>
            <person name="Tong Z."/>
            <person name="Xu A."/>
            <person name="Yuan X."/>
            <person name="Wang W."/>
            <person name="Yang Q."/>
            <person name="Chen L."/>
            <person name="Sun Z."/>
            <person name="Wang K."/>
            <person name="Pan B."/>
            <person name="Chen J."/>
            <person name="Bao Y."/>
            <person name="Liu F."/>
            <person name="Qi X."/>
            <person name="Gang D.R."/>
            <person name="Wen J."/>
            <person name="Li J."/>
        </authorList>
    </citation>
    <scope>NUCLEOTIDE SEQUENCE</scope>
    <source>
        <strain evidence="2">Dzin_1.0</strain>
    </source>
</reference>
<comment type="caution">
    <text evidence="2">The sequence shown here is derived from an EMBL/GenBank/DDBJ whole genome shotgun (WGS) entry which is preliminary data.</text>
</comment>
<evidence type="ECO:0000313" key="2">
    <source>
        <dbReference type="EMBL" id="KAJ0962696.1"/>
    </source>
</evidence>
<dbReference type="OrthoDB" id="784883at2759"/>